<evidence type="ECO:0000256" key="9">
    <source>
        <dbReference type="SAM" id="MobiDB-lite"/>
    </source>
</evidence>
<evidence type="ECO:0000256" key="7">
    <source>
        <dbReference type="ARBA" id="ARBA00023242"/>
    </source>
</evidence>
<gene>
    <name evidence="11" type="primary">prospero</name>
</gene>
<feature type="region of interest" description="Disordered" evidence="9">
    <location>
        <begin position="396"/>
        <end position="416"/>
    </location>
</feature>
<evidence type="ECO:0000256" key="5">
    <source>
        <dbReference type="ARBA" id="ARBA00023155"/>
    </source>
</evidence>
<accession>Q7Z0L9</accession>
<name>Q7Z0L9_CUPSA</name>
<feature type="compositionally biased region" description="Polar residues" evidence="9">
    <location>
        <begin position="107"/>
        <end position="117"/>
    </location>
</feature>
<feature type="compositionally biased region" description="Low complexity" evidence="9">
    <location>
        <begin position="270"/>
        <end position="281"/>
    </location>
</feature>
<dbReference type="SUPFAM" id="SSF46689">
    <property type="entry name" value="Homeodomain-like"/>
    <property type="match status" value="1"/>
</dbReference>
<dbReference type="InterPro" id="IPR039350">
    <property type="entry name" value="Prospero_homeodomain"/>
</dbReference>
<feature type="compositionally biased region" description="Acidic residues" evidence="9">
    <location>
        <begin position="201"/>
        <end position="210"/>
    </location>
</feature>
<dbReference type="GO" id="GO:0000978">
    <property type="term" value="F:RNA polymerase II cis-regulatory region sequence-specific DNA binding"/>
    <property type="evidence" value="ECO:0007669"/>
    <property type="project" value="TreeGrafter"/>
</dbReference>
<dbReference type="Pfam" id="PF05044">
    <property type="entry name" value="HPD"/>
    <property type="match status" value="1"/>
</dbReference>
<sequence length="837" mass="92652">MLCDLIGSGLRPKEELLLDSGDRNGASRMYMNGGDLVFGRGLESPERCSSAESSNSHLLRDILQQGRAASGGHAPKSPARHDEDSNESKASIRMSAAVGSAAADRSPGSSRASNSPPLETLWQQEAPSAPLSAPPSSSTAEVKRARVETIVNNMLQGPRNSGVSSGISEGQAPVNGCKKRKLYQPQQHETSSKNPVNGDSELYEEDEDFSDNGGSPVAKRRNISGGTQNNDLFSFKQQIRQVQQQLVALQQQYMEMVVGDSTDDDISRVNSTTTTANNNGNDRPRSAEELSDCEDMKPRIMEHKPDSMRTNKSSSFVDYDNASLYEEQRRLVIDDGKDTAPKSDLPELRQSCIVQPSPCPNLDYEWLAESLKAKLSTSLSQVVDAVVSRCVQRKAALSKVSPPESSDPPKDPTLLSQMLDRKSPRTGKVIDRGTRVNGHGLCGLRTSPYPPDIGTAPKPSFFFPLKPPTSVAAATAAFLYGSPPQMPQSYSSPAHSTPTPQDAPEQTEAMSLVVTPKKKRHKVTDTRLHQRQGGPLCGLRDDVSPKYSSMLDPLPPVYHHPPPPLVPVSLPTTVAIPNPSLNQSELFHGFPYERLSQHFGAPPMEPPPQDDDGPPMQLGSLHPMLPFHGHHQRGSPDSLHLSHLKQQSTDNGDISDAGDSPAAYDSGMNLISFPHLMHTTTLTPMHLRKAKLMFFYARYPSSAVLRMYFPDMRFNKNNTAQLVKWFSNFREFFYIQMEKYARQAMSEGMKTSDDLKVNSDSELLRVLNLHYNRNNHIEAPENFRFVVEQTLREFFKALIAGKDSEQSWKKSIYKIITRLDDNVPEYFKNPNFLDSLE</sequence>
<dbReference type="InterPro" id="IPR009057">
    <property type="entry name" value="Homeodomain-like_sf"/>
</dbReference>
<evidence type="ECO:0000256" key="4">
    <source>
        <dbReference type="ARBA" id="ARBA00023125"/>
    </source>
</evidence>
<evidence type="ECO:0000256" key="1">
    <source>
        <dbReference type="ARBA" id="ARBA00004123"/>
    </source>
</evidence>
<feature type="domain" description="Prospero" evidence="10">
    <location>
        <begin position="679"/>
        <end position="837"/>
    </location>
</feature>
<evidence type="ECO:0000256" key="2">
    <source>
        <dbReference type="ARBA" id="ARBA00022473"/>
    </source>
</evidence>
<keyword evidence="6" id="KW-0804">Transcription</keyword>
<dbReference type="PANTHER" id="PTHR12198">
    <property type="entry name" value="HOMEOBOX PROTEIN PROSPERO/PROX-1/CEH-26"/>
    <property type="match status" value="1"/>
</dbReference>
<dbReference type="PANTHER" id="PTHR12198:SF0">
    <property type="entry name" value="HOMEOBOX PROTEIN PROSPERO"/>
    <property type="match status" value="1"/>
</dbReference>
<feature type="compositionally biased region" description="Basic and acidic residues" evidence="9">
    <location>
        <begin position="282"/>
        <end position="292"/>
    </location>
</feature>
<feature type="region of interest" description="Disordered" evidence="9">
    <location>
        <begin position="596"/>
        <end position="661"/>
    </location>
</feature>
<dbReference type="GO" id="GO:0010001">
    <property type="term" value="P:glial cell differentiation"/>
    <property type="evidence" value="ECO:0007669"/>
    <property type="project" value="UniProtKB-ARBA"/>
</dbReference>
<dbReference type="GO" id="GO:0005634">
    <property type="term" value="C:nucleus"/>
    <property type="evidence" value="ECO:0007669"/>
    <property type="project" value="UniProtKB-SubCell"/>
</dbReference>
<evidence type="ECO:0000256" key="6">
    <source>
        <dbReference type="ARBA" id="ARBA00023163"/>
    </source>
</evidence>
<dbReference type="GO" id="GO:0048468">
    <property type="term" value="P:cell development"/>
    <property type="evidence" value="ECO:0007669"/>
    <property type="project" value="UniProtKB-ARBA"/>
</dbReference>
<dbReference type="Gene3D" id="1.10.10.500">
    <property type="entry name" value="Homeo-prospero domain"/>
    <property type="match status" value="1"/>
</dbReference>
<keyword evidence="7" id="KW-0539">Nucleus</keyword>
<dbReference type="AlphaFoldDB" id="Q7Z0L9"/>
<evidence type="ECO:0000256" key="8">
    <source>
        <dbReference type="ARBA" id="ARBA00067423"/>
    </source>
</evidence>
<feature type="region of interest" description="Disordered" evidence="9">
    <location>
        <begin position="270"/>
        <end position="292"/>
    </location>
</feature>
<feature type="region of interest" description="Disordered" evidence="9">
    <location>
        <begin position="154"/>
        <end position="226"/>
    </location>
</feature>
<feature type="compositionally biased region" description="Polar residues" evidence="9">
    <location>
        <begin position="154"/>
        <end position="168"/>
    </location>
</feature>
<evidence type="ECO:0000313" key="11">
    <source>
        <dbReference type="EMBL" id="CAE00181.1"/>
    </source>
</evidence>
<feature type="compositionally biased region" description="Polar residues" evidence="9">
    <location>
        <begin position="184"/>
        <end position="197"/>
    </location>
</feature>
<keyword evidence="4" id="KW-0238">DNA-binding</keyword>
<keyword evidence="3" id="KW-0805">Transcription regulation</keyword>
<comment type="subcellular location">
    <subcellularLocation>
        <location evidence="1">Nucleus</location>
    </subcellularLocation>
</comment>
<dbReference type="InterPro" id="IPR037131">
    <property type="entry name" value="Homeo_prospero_dom_sf"/>
</dbReference>
<dbReference type="InterPro" id="IPR023082">
    <property type="entry name" value="Homeo_prospero_dom"/>
</dbReference>
<evidence type="ECO:0000259" key="10">
    <source>
        <dbReference type="PROSITE" id="PS51818"/>
    </source>
</evidence>
<keyword evidence="2" id="KW-0217">Developmental protein</keyword>
<dbReference type="PROSITE" id="PS51818">
    <property type="entry name" value="HOMEO_PROSPERO"/>
    <property type="match status" value="1"/>
</dbReference>
<proteinExistence type="evidence at transcript level"/>
<feature type="region of interest" description="Disordered" evidence="9">
    <location>
        <begin position="67"/>
        <end position="117"/>
    </location>
</feature>
<evidence type="ECO:0000256" key="3">
    <source>
        <dbReference type="ARBA" id="ARBA00023015"/>
    </source>
</evidence>
<feature type="region of interest" description="Disordered" evidence="9">
    <location>
        <begin position="485"/>
        <end position="540"/>
    </location>
</feature>
<protein>
    <recommendedName>
        <fullName evidence="8">Homeobox protein prospero</fullName>
    </recommendedName>
</protein>
<keyword evidence="5" id="KW-0371">Homeobox</keyword>
<dbReference type="FunFam" id="1.10.10.500:FF:000002">
    <property type="entry name" value="Prospero homeobox 3"/>
    <property type="match status" value="1"/>
</dbReference>
<dbReference type="EMBL" id="AJ571696">
    <property type="protein sequence ID" value="CAE00181.1"/>
    <property type="molecule type" value="mRNA"/>
</dbReference>
<reference evidence="11" key="1">
    <citation type="journal article" date="2003" name="Dev. Genes Evol.">
        <title>Prospero and Snail expression during spider neurogenesis.</title>
        <authorList>
            <person name="Weller M."/>
            <person name="Tautz D."/>
        </authorList>
    </citation>
    <scope>NUCLEOTIDE SEQUENCE</scope>
</reference>
<dbReference type="GO" id="GO:0000981">
    <property type="term" value="F:DNA-binding transcription factor activity, RNA polymerase II-specific"/>
    <property type="evidence" value="ECO:0007669"/>
    <property type="project" value="TreeGrafter"/>
</dbReference>
<organism evidence="11">
    <name type="scientific">Cupiennius salei</name>
    <name type="common">American wandering spider</name>
    <dbReference type="NCBI Taxonomy" id="6928"/>
    <lineage>
        <taxon>Eukaryota</taxon>
        <taxon>Metazoa</taxon>
        <taxon>Ecdysozoa</taxon>
        <taxon>Arthropoda</taxon>
        <taxon>Chelicerata</taxon>
        <taxon>Arachnida</taxon>
        <taxon>Araneae</taxon>
        <taxon>Araneomorphae</taxon>
        <taxon>Entelegynae</taxon>
        <taxon>Lycosoidea</taxon>
        <taxon>Ctenidae</taxon>
        <taxon>Cupiennius</taxon>
    </lineage>
</organism>